<sequence>MLTRPSGCADERRLTTLFHDLSAADRSTLLAFADFLTQRASSATDEAGEAEVREPRPLARPANESVVGAIKRLSQAYDMLDHGQLLNETTTLMSAHVLQGRAAAEVIDELEALFDRHYQLYRVGCDPQDPSLPS</sequence>
<organism evidence="1 2">
    <name type="scientific">Thiobaca trueperi</name>
    <dbReference type="NCBI Taxonomy" id="127458"/>
    <lineage>
        <taxon>Bacteria</taxon>
        <taxon>Pseudomonadati</taxon>
        <taxon>Pseudomonadota</taxon>
        <taxon>Gammaproteobacteria</taxon>
        <taxon>Chromatiales</taxon>
        <taxon>Chromatiaceae</taxon>
        <taxon>Thiobaca</taxon>
    </lineage>
</organism>
<protein>
    <recommendedName>
        <fullName evidence="3">Crp/Fnr family transcriptional regulator</fullName>
    </recommendedName>
</protein>
<name>A0A4R3N795_9GAMM</name>
<evidence type="ECO:0008006" key="3">
    <source>
        <dbReference type="Google" id="ProtNLM"/>
    </source>
</evidence>
<dbReference type="EMBL" id="SMAO01000001">
    <property type="protein sequence ID" value="TCT24006.1"/>
    <property type="molecule type" value="Genomic_DNA"/>
</dbReference>
<evidence type="ECO:0000313" key="1">
    <source>
        <dbReference type="EMBL" id="TCT24006.1"/>
    </source>
</evidence>
<evidence type="ECO:0000313" key="2">
    <source>
        <dbReference type="Proteomes" id="UP000295717"/>
    </source>
</evidence>
<dbReference type="Proteomes" id="UP000295717">
    <property type="component" value="Unassembled WGS sequence"/>
</dbReference>
<gene>
    <name evidence="1" type="ORF">EDC35_101323</name>
</gene>
<dbReference type="RefSeq" id="WP_207896046.1">
    <property type="nucleotide sequence ID" value="NZ_SMAO01000001.1"/>
</dbReference>
<proteinExistence type="predicted"/>
<reference evidence="1 2" key="1">
    <citation type="submission" date="2019-03" db="EMBL/GenBank/DDBJ databases">
        <title>Genomic Encyclopedia of Type Strains, Phase IV (KMG-IV): sequencing the most valuable type-strain genomes for metagenomic binning, comparative biology and taxonomic classification.</title>
        <authorList>
            <person name="Goeker M."/>
        </authorList>
    </citation>
    <scope>NUCLEOTIDE SEQUENCE [LARGE SCALE GENOMIC DNA]</scope>
    <source>
        <strain evidence="1 2">DSM 13587</strain>
    </source>
</reference>
<keyword evidence="2" id="KW-1185">Reference proteome</keyword>
<dbReference type="AlphaFoldDB" id="A0A4R3N795"/>
<accession>A0A4R3N795</accession>
<comment type="caution">
    <text evidence="1">The sequence shown here is derived from an EMBL/GenBank/DDBJ whole genome shotgun (WGS) entry which is preliminary data.</text>
</comment>